<comment type="function">
    <text evidence="4">Catalyzes the dehydration of D-mannonate.</text>
</comment>
<keyword evidence="12" id="KW-1185">Reference proteome</keyword>
<dbReference type="Pfam" id="PF03786">
    <property type="entry name" value="UxuA"/>
    <property type="match status" value="2"/>
</dbReference>
<dbReference type="PANTHER" id="PTHR30387">
    <property type="entry name" value="MANNONATE DEHYDRATASE"/>
    <property type="match status" value="1"/>
</dbReference>
<dbReference type="PANTHER" id="PTHR30387:SF2">
    <property type="entry name" value="MANNONATE DEHYDRATASE"/>
    <property type="match status" value="1"/>
</dbReference>
<accession>A0A6C2UKC1</accession>
<evidence type="ECO:0000313" key="11">
    <source>
        <dbReference type="EMBL" id="VGO20409.1"/>
    </source>
</evidence>
<comment type="catalytic activity">
    <reaction evidence="1">
        <text>D-mannonate = 2-dehydro-3-deoxy-D-gluconate + H2O</text>
        <dbReference type="Rhea" id="RHEA:20097"/>
        <dbReference type="ChEBI" id="CHEBI:15377"/>
        <dbReference type="ChEBI" id="CHEBI:17767"/>
        <dbReference type="ChEBI" id="CHEBI:57990"/>
        <dbReference type="EC" id="4.2.1.8"/>
    </reaction>
</comment>
<comment type="similarity">
    <text evidence="6">Belongs to the mannonate dehydratase family.</text>
</comment>
<keyword evidence="10" id="KW-0456">Lyase</keyword>
<evidence type="ECO:0000256" key="4">
    <source>
        <dbReference type="ARBA" id="ARBA00002713"/>
    </source>
</evidence>
<comment type="cofactor">
    <cofactor evidence="2">
        <name>Mn(2+)</name>
        <dbReference type="ChEBI" id="CHEBI:29035"/>
    </cofactor>
</comment>
<name>A0A6C2UKC1_9BACT</name>
<gene>
    <name evidence="11" type="primary">uxuA_1</name>
    <name evidence="11" type="ORF">SCARR_02472</name>
</gene>
<dbReference type="AlphaFoldDB" id="A0A6C2UKC1"/>
<evidence type="ECO:0000256" key="3">
    <source>
        <dbReference type="ARBA" id="ARBA00001954"/>
    </source>
</evidence>
<evidence type="ECO:0000256" key="5">
    <source>
        <dbReference type="ARBA" id="ARBA00004892"/>
    </source>
</evidence>
<evidence type="ECO:0000256" key="1">
    <source>
        <dbReference type="ARBA" id="ARBA00001794"/>
    </source>
</evidence>
<sequence>MKIGFGFYKHMLNREQYDFAVQCGATHAVVHLVDYFYQGDQGDGNNQPIGNVELGWGYAGGTPQADWSVESLKALKAELNDAGLEFEAIENFDPADWHDILLDGPKKETQLKRVKQIIRNVGEAGIPVFGYNFSLAGVSGRHTFENGRGGAETVGMRGIDEVNTTPVPNGMIWNMIYDSNAPEGIQPEIDHDELWRRLEGFLKALVPVAEEAGVRLAAHPDDPPLDYVRGQPRLVYQPDMYQRLLDIVPSRNNALEFCLGTLSEMTEGDIYEVCERYVKQDRVAYIHFRNVRGKVPNYEETFIDEGQIDMRRIVRVLKENHFEGMLIPDHTPQMSCPGPWHAGMAFAMGYMKALLAED</sequence>
<comment type="cofactor">
    <cofactor evidence="3">
        <name>Fe(2+)</name>
        <dbReference type="ChEBI" id="CHEBI:29033"/>
    </cofactor>
</comment>
<organism evidence="11 12">
    <name type="scientific">Pontiella sulfatireligans</name>
    <dbReference type="NCBI Taxonomy" id="2750658"/>
    <lineage>
        <taxon>Bacteria</taxon>
        <taxon>Pseudomonadati</taxon>
        <taxon>Kiritimatiellota</taxon>
        <taxon>Kiritimatiellia</taxon>
        <taxon>Kiritimatiellales</taxon>
        <taxon>Pontiellaceae</taxon>
        <taxon>Pontiella</taxon>
    </lineage>
</organism>
<dbReference type="GO" id="GO:0008198">
    <property type="term" value="F:ferrous iron binding"/>
    <property type="evidence" value="ECO:0007669"/>
    <property type="project" value="TreeGrafter"/>
</dbReference>
<dbReference type="InterPro" id="IPR004628">
    <property type="entry name" value="Man_deHydtase"/>
</dbReference>
<evidence type="ECO:0000256" key="2">
    <source>
        <dbReference type="ARBA" id="ARBA00001936"/>
    </source>
</evidence>
<dbReference type="EMBL" id="CAAHFH010000001">
    <property type="protein sequence ID" value="VGO20409.1"/>
    <property type="molecule type" value="Genomic_DNA"/>
</dbReference>
<dbReference type="InterPro" id="IPR036237">
    <property type="entry name" value="Xyl_isomerase-like_sf"/>
</dbReference>
<reference evidence="11 12" key="1">
    <citation type="submission" date="2019-04" db="EMBL/GenBank/DDBJ databases">
        <authorList>
            <person name="Van Vliet M D."/>
        </authorList>
    </citation>
    <scope>NUCLEOTIDE SEQUENCE [LARGE SCALE GENOMIC DNA]</scope>
    <source>
        <strain evidence="11 12">F21</strain>
    </source>
</reference>
<comment type="pathway">
    <text evidence="5">Carbohydrate metabolism; pentose and glucuronate interconversion.</text>
</comment>
<proteinExistence type="inferred from homology"/>
<dbReference type="GO" id="GO:0008927">
    <property type="term" value="F:mannonate dehydratase activity"/>
    <property type="evidence" value="ECO:0007669"/>
    <property type="project" value="UniProtKB-EC"/>
</dbReference>
<dbReference type="Gene3D" id="3.20.20.150">
    <property type="entry name" value="Divalent-metal-dependent TIM barrel enzymes"/>
    <property type="match status" value="1"/>
</dbReference>
<evidence type="ECO:0000256" key="6">
    <source>
        <dbReference type="ARBA" id="ARBA00007389"/>
    </source>
</evidence>
<dbReference type="RefSeq" id="WP_136061829.1">
    <property type="nucleotide sequence ID" value="NZ_CAAHFH010000001.1"/>
</dbReference>
<protein>
    <recommendedName>
        <fullName evidence="7">mannonate dehydratase</fullName>
        <ecNumber evidence="7">4.2.1.8</ecNumber>
    </recommendedName>
</protein>
<keyword evidence="8" id="KW-0408">Iron</keyword>
<dbReference type="SUPFAM" id="SSF51658">
    <property type="entry name" value="Xylose isomerase-like"/>
    <property type="match status" value="1"/>
</dbReference>
<dbReference type="Proteomes" id="UP000346198">
    <property type="component" value="Unassembled WGS sequence"/>
</dbReference>
<evidence type="ECO:0000256" key="9">
    <source>
        <dbReference type="ARBA" id="ARBA00023211"/>
    </source>
</evidence>
<keyword evidence="9" id="KW-0464">Manganese</keyword>
<dbReference type="EC" id="4.2.1.8" evidence="7"/>
<evidence type="ECO:0000256" key="7">
    <source>
        <dbReference type="ARBA" id="ARBA00012927"/>
    </source>
</evidence>
<dbReference type="GO" id="GO:0030145">
    <property type="term" value="F:manganese ion binding"/>
    <property type="evidence" value="ECO:0007669"/>
    <property type="project" value="TreeGrafter"/>
</dbReference>
<evidence type="ECO:0000313" key="12">
    <source>
        <dbReference type="Proteomes" id="UP000346198"/>
    </source>
</evidence>
<evidence type="ECO:0000256" key="8">
    <source>
        <dbReference type="ARBA" id="ARBA00023004"/>
    </source>
</evidence>
<dbReference type="GO" id="GO:0042840">
    <property type="term" value="P:D-glucuronate catabolic process"/>
    <property type="evidence" value="ECO:0007669"/>
    <property type="project" value="TreeGrafter"/>
</dbReference>
<dbReference type="UniPathway" id="UPA00246"/>
<evidence type="ECO:0000256" key="10">
    <source>
        <dbReference type="ARBA" id="ARBA00023239"/>
    </source>
</evidence>